<evidence type="ECO:0000313" key="2">
    <source>
        <dbReference type="EMBL" id="KNE55953.1"/>
    </source>
</evidence>
<organism evidence="2 3">
    <name type="scientific">Allomyces macrogynus (strain ATCC 38327)</name>
    <name type="common">Allomyces javanicus var. macrogynus</name>
    <dbReference type="NCBI Taxonomy" id="578462"/>
    <lineage>
        <taxon>Eukaryota</taxon>
        <taxon>Fungi</taxon>
        <taxon>Fungi incertae sedis</taxon>
        <taxon>Blastocladiomycota</taxon>
        <taxon>Blastocladiomycetes</taxon>
        <taxon>Blastocladiales</taxon>
        <taxon>Blastocladiaceae</taxon>
        <taxon>Allomyces</taxon>
    </lineage>
</organism>
<dbReference type="VEuPathDB" id="FungiDB:AMAG_01805"/>
<dbReference type="EMBL" id="GG745329">
    <property type="protein sequence ID" value="KNE55953.1"/>
    <property type="molecule type" value="Genomic_DNA"/>
</dbReference>
<evidence type="ECO:0000313" key="3">
    <source>
        <dbReference type="Proteomes" id="UP000054350"/>
    </source>
</evidence>
<feature type="region of interest" description="Disordered" evidence="1">
    <location>
        <begin position="139"/>
        <end position="166"/>
    </location>
</feature>
<feature type="compositionally biased region" description="Polar residues" evidence="1">
    <location>
        <begin position="15"/>
        <end position="26"/>
    </location>
</feature>
<feature type="compositionally biased region" description="Low complexity" evidence="1">
    <location>
        <begin position="57"/>
        <end position="70"/>
    </location>
</feature>
<dbReference type="OrthoDB" id="5580268at2759"/>
<accession>A0A0L0S099</accession>
<feature type="compositionally biased region" description="Low complexity" evidence="1">
    <location>
        <begin position="78"/>
        <end position="87"/>
    </location>
</feature>
<reference evidence="3" key="2">
    <citation type="submission" date="2009-11" db="EMBL/GenBank/DDBJ databases">
        <title>The Genome Sequence of Allomyces macrogynus strain ATCC 38327.</title>
        <authorList>
            <consortium name="The Broad Institute Genome Sequencing Platform"/>
            <person name="Russ C."/>
            <person name="Cuomo C."/>
            <person name="Shea T."/>
            <person name="Young S.K."/>
            <person name="Zeng Q."/>
            <person name="Koehrsen M."/>
            <person name="Haas B."/>
            <person name="Borodovsky M."/>
            <person name="Guigo R."/>
            <person name="Alvarado L."/>
            <person name="Berlin A."/>
            <person name="Borenstein D."/>
            <person name="Chen Z."/>
            <person name="Engels R."/>
            <person name="Freedman E."/>
            <person name="Gellesch M."/>
            <person name="Goldberg J."/>
            <person name="Griggs A."/>
            <person name="Gujja S."/>
            <person name="Heiman D."/>
            <person name="Hepburn T."/>
            <person name="Howarth C."/>
            <person name="Jen D."/>
            <person name="Larson L."/>
            <person name="Lewis B."/>
            <person name="Mehta T."/>
            <person name="Park D."/>
            <person name="Pearson M."/>
            <person name="Roberts A."/>
            <person name="Saif S."/>
            <person name="Shenoy N."/>
            <person name="Sisk P."/>
            <person name="Stolte C."/>
            <person name="Sykes S."/>
            <person name="Walk T."/>
            <person name="White J."/>
            <person name="Yandava C."/>
            <person name="Burger G."/>
            <person name="Gray M.W."/>
            <person name="Holland P.W.H."/>
            <person name="King N."/>
            <person name="Lang F.B.F."/>
            <person name="Roger A.J."/>
            <person name="Ruiz-Trillo I."/>
            <person name="Lander E."/>
            <person name="Nusbaum C."/>
        </authorList>
    </citation>
    <scope>NUCLEOTIDE SEQUENCE [LARGE SCALE GENOMIC DNA]</scope>
    <source>
        <strain evidence="3">ATCC 38327</strain>
    </source>
</reference>
<dbReference type="Proteomes" id="UP000054350">
    <property type="component" value="Unassembled WGS sequence"/>
</dbReference>
<proteinExistence type="predicted"/>
<dbReference type="AlphaFoldDB" id="A0A0L0S099"/>
<name>A0A0L0S099_ALLM3</name>
<feature type="region of interest" description="Disordered" evidence="1">
    <location>
        <begin position="1"/>
        <end position="92"/>
    </location>
</feature>
<gene>
    <name evidence="2" type="ORF">AMAG_01805</name>
</gene>
<evidence type="ECO:0000256" key="1">
    <source>
        <dbReference type="SAM" id="MobiDB-lite"/>
    </source>
</evidence>
<keyword evidence="3" id="KW-1185">Reference proteome</keyword>
<reference evidence="2 3" key="1">
    <citation type="submission" date="2009-11" db="EMBL/GenBank/DDBJ databases">
        <title>Annotation of Allomyces macrogynus ATCC 38327.</title>
        <authorList>
            <consortium name="The Broad Institute Genome Sequencing Platform"/>
            <person name="Russ C."/>
            <person name="Cuomo C."/>
            <person name="Burger G."/>
            <person name="Gray M.W."/>
            <person name="Holland P.W.H."/>
            <person name="King N."/>
            <person name="Lang F.B.F."/>
            <person name="Roger A.J."/>
            <person name="Ruiz-Trillo I."/>
            <person name="Young S.K."/>
            <person name="Zeng Q."/>
            <person name="Gargeya S."/>
            <person name="Fitzgerald M."/>
            <person name="Haas B."/>
            <person name="Abouelleil A."/>
            <person name="Alvarado L."/>
            <person name="Arachchi H.M."/>
            <person name="Berlin A."/>
            <person name="Chapman S.B."/>
            <person name="Gearin G."/>
            <person name="Goldberg J."/>
            <person name="Griggs A."/>
            <person name="Gujja S."/>
            <person name="Hansen M."/>
            <person name="Heiman D."/>
            <person name="Howarth C."/>
            <person name="Larimer J."/>
            <person name="Lui A."/>
            <person name="MacDonald P.J.P."/>
            <person name="McCowen C."/>
            <person name="Montmayeur A."/>
            <person name="Murphy C."/>
            <person name="Neiman D."/>
            <person name="Pearson M."/>
            <person name="Priest M."/>
            <person name="Roberts A."/>
            <person name="Saif S."/>
            <person name="Shea T."/>
            <person name="Sisk P."/>
            <person name="Stolte C."/>
            <person name="Sykes S."/>
            <person name="Wortman J."/>
            <person name="Nusbaum C."/>
            <person name="Birren B."/>
        </authorList>
    </citation>
    <scope>NUCLEOTIDE SEQUENCE [LARGE SCALE GENOMIC DNA]</scope>
    <source>
        <strain evidence="2 3">ATCC 38327</strain>
    </source>
</reference>
<protein>
    <submittedName>
        <fullName evidence="2">Uncharacterized protein</fullName>
    </submittedName>
</protein>
<sequence length="331" mass="34891">MSTLMPPYIADPSSDESGSATSTTSVDGIVKNARERVAPKTVTKVEATSGVDFARGSSSSTTEYEECSSTAPKDTESTAESTASSSSVTDPMRLYERAGNWDAMRVSSGSGTQPQTPALPHDLQISVPPAVPAILVTPTSTTSTTLGGSIRPGPSPTLAKPPPTPVSPIHNPVVRRLIAYPSIPFQYILTLPAGLDQEHVYTAIHPPMSRPPSDLGSPGPVIHSAQSPRPLARDVARMTYPHRFYAAPATAQSEDPAAAPTPVSALGLTFSNATQLHLPVPWLDMDVDAGRRSGVLRGTPAAADVGEWQVDVFDQVPSRPVWKAVITVKLM</sequence>
<feature type="compositionally biased region" description="Pro residues" evidence="1">
    <location>
        <begin position="153"/>
        <end position="166"/>
    </location>
</feature>